<evidence type="ECO:0000313" key="5">
    <source>
        <dbReference type="Proteomes" id="UP000660745"/>
    </source>
</evidence>
<keyword evidence="2" id="KW-0175">Coiled coil</keyword>
<gene>
    <name evidence="4" type="ORF">GCM10012278_44750</name>
</gene>
<dbReference type="Gene3D" id="3.60.40.10">
    <property type="entry name" value="PPM-type phosphatase domain"/>
    <property type="match status" value="1"/>
</dbReference>
<dbReference type="GO" id="GO:0016791">
    <property type="term" value="F:phosphatase activity"/>
    <property type="evidence" value="ECO:0007669"/>
    <property type="project" value="TreeGrafter"/>
</dbReference>
<dbReference type="Pfam" id="PF13426">
    <property type="entry name" value="PAS_9"/>
    <property type="match status" value="1"/>
</dbReference>
<reference evidence="4" key="1">
    <citation type="journal article" date="2014" name="Int. J. Syst. Evol. Microbiol.">
        <title>Complete genome sequence of Corynebacterium casei LMG S-19264T (=DSM 44701T), isolated from a smear-ripened cheese.</title>
        <authorList>
            <consortium name="US DOE Joint Genome Institute (JGI-PGF)"/>
            <person name="Walter F."/>
            <person name="Albersmeier A."/>
            <person name="Kalinowski J."/>
            <person name="Ruckert C."/>
        </authorList>
    </citation>
    <scope>NUCLEOTIDE SEQUENCE</scope>
    <source>
        <strain evidence="4">CGMCC 4.7430</strain>
    </source>
</reference>
<name>A0A918AA72_9ACTN</name>
<accession>A0A918AA72</accession>
<comment type="caution">
    <text evidence="4">The sequence shown here is derived from an EMBL/GenBank/DDBJ whole genome shotgun (WGS) entry which is preliminary data.</text>
</comment>
<dbReference type="SUPFAM" id="SSF81606">
    <property type="entry name" value="PP2C-like"/>
    <property type="match status" value="1"/>
</dbReference>
<dbReference type="InterPro" id="IPR052016">
    <property type="entry name" value="Bact_Sigma-Reg"/>
</dbReference>
<keyword evidence="1" id="KW-0378">Hydrolase</keyword>
<dbReference type="Proteomes" id="UP000660745">
    <property type="component" value="Unassembled WGS sequence"/>
</dbReference>
<dbReference type="GO" id="GO:0016301">
    <property type="term" value="F:kinase activity"/>
    <property type="evidence" value="ECO:0007669"/>
    <property type="project" value="UniProtKB-KW"/>
</dbReference>
<dbReference type="InterPro" id="IPR000014">
    <property type="entry name" value="PAS"/>
</dbReference>
<dbReference type="AlphaFoldDB" id="A0A918AA72"/>
<dbReference type="CDD" id="cd00130">
    <property type="entry name" value="PAS"/>
    <property type="match status" value="1"/>
</dbReference>
<feature type="coiled-coil region" evidence="2">
    <location>
        <begin position="143"/>
        <end position="174"/>
    </location>
</feature>
<reference evidence="4" key="2">
    <citation type="submission" date="2020-09" db="EMBL/GenBank/DDBJ databases">
        <authorList>
            <person name="Sun Q."/>
            <person name="Zhou Y."/>
        </authorList>
    </citation>
    <scope>NUCLEOTIDE SEQUENCE</scope>
    <source>
        <strain evidence="4">CGMCC 4.7430</strain>
    </source>
</reference>
<feature type="domain" description="PAS" evidence="3">
    <location>
        <begin position="25"/>
        <end position="77"/>
    </location>
</feature>
<dbReference type="Gene3D" id="3.30.450.20">
    <property type="entry name" value="PAS domain"/>
    <property type="match status" value="1"/>
</dbReference>
<evidence type="ECO:0000259" key="3">
    <source>
        <dbReference type="PROSITE" id="PS50112"/>
    </source>
</evidence>
<dbReference type="SMART" id="SM00331">
    <property type="entry name" value="PP2C_SIG"/>
    <property type="match status" value="1"/>
</dbReference>
<dbReference type="InterPro" id="IPR036457">
    <property type="entry name" value="PPM-type-like_dom_sf"/>
</dbReference>
<organism evidence="4 5">
    <name type="scientific">Nonomuraea glycinis</name>
    <dbReference type="NCBI Taxonomy" id="2047744"/>
    <lineage>
        <taxon>Bacteria</taxon>
        <taxon>Bacillati</taxon>
        <taxon>Actinomycetota</taxon>
        <taxon>Actinomycetes</taxon>
        <taxon>Streptosporangiales</taxon>
        <taxon>Streptosporangiaceae</taxon>
        <taxon>Nonomuraea</taxon>
    </lineage>
</organism>
<proteinExistence type="predicted"/>
<dbReference type="InterPro" id="IPR035965">
    <property type="entry name" value="PAS-like_dom_sf"/>
</dbReference>
<evidence type="ECO:0000256" key="2">
    <source>
        <dbReference type="SAM" id="Coils"/>
    </source>
</evidence>
<evidence type="ECO:0000256" key="1">
    <source>
        <dbReference type="ARBA" id="ARBA00022801"/>
    </source>
</evidence>
<dbReference type="Pfam" id="PF07228">
    <property type="entry name" value="SpoIIE"/>
    <property type="match status" value="1"/>
</dbReference>
<dbReference type="PROSITE" id="PS50112">
    <property type="entry name" value="PAS"/>
    <property type="match status" value="1"/>
</dbReference>
<evidence type="ECO:0000313" key="4">
    <source>
        <dbReference type="EMBL" id="GGP09362.1"/>
    </source>
</evidence>
<dbReference type="PANTHER" id="PTHR43156:SF2">
    <property type="entry name" value="STAGE II SPORULATION PROTEIN E"/>
    <property type="match status" value="1"/>
</dbReference>
<keyword evidence="5" id="KW-1185">Reference proteome</keyword>
<dbReference type="RefSeq" id="WP_189140616.1">
    <property type="nucleotide sequence ID" value="NZ_BMNK01000007.1"/>
</dbReference>
<dbReference type="EMBL" id="BMNK01000007">
    <property type="protein sequence ID" value="GGP09362.1"/>
    <property type="molecule type" value="Genomic_DNA"/>
</dbReference>
<keyword evidence="4" id="KW-0808">Transferase</keyword>
<dbReference type="NCBIfam" id="TIGR00229">
    <property type="entry name" value="sensory_box"/>
    <property type="match status" value="1"/>
</dbReference>
<dbReference type="InterPro" id="IPR001932">
    <property type="entry name" value="PPM-type_phosphatase-like_dom"/>
</dbReference>
<sequence length="415" mass="44332">MKPRPAPEQPERPGQDGMADVSALLEDSAEELYENAPCGYLSTLMDGTVVKINRTLLNWVGYTRAEVIGRLRFPDLLTVGGKLYHETHVAPLLRMQGELNGIALEIRTVNGSRLPVLVTSVVKTAGDGRQLLVRTTVFDARDRRAYESELLRARHEAEEARRIAERDRERLKSVLGTLQRSLLPPSLPKVPGLEAVAAYHAASQDDLSGDFYDLFALGGERWCFFLGDVCGKGPEAAAVTSLTRATLRAAALHAPEPISMLGTLNTALQERYTGDSSRYCTVIVGILAAERDGFTVTLAGGGHPPALLLCADGRACYVPTTGGMPVGLLPSPSFVVAEARLERGDTLLLYTDGITEARTYSGDGRYGDEALLAFAGRLAPTSAAATIAAATRLIESFGAGVDDDTALLALGVPPT</sequence>
<protein>
    <submittedName>
        <fullName evidence="4">Histidine kinase</fullName>
    </submittedName>
</protein>
<dbReference type="SUPFAM" id="SSF55785">
    <property type="entry name" value="PYP-like sensor domain (PAS domain)"/>
    <property type="match status" value="1"/>
</dbReference>
<dbReference type="PANTHER" id="PTHR43156">
    <property type="entry name" value="STAGE II SPORULATION PROTEIN E-RELATED"/>
    <property type="match status" value="1"/>
</dbReference>
<keyword evidence="4" id="KW-0418">Kinase</keyword>